<dbReference type="EMBL" id="CP034204">
    <property type="protein sequence ID" value="QBZ55107.1"/>
    <property type="molecule type" value="Genomic_DNA"/>
</dbReference>
<accession>A0A4P7MYJ7</accession>
<sequence>MATHDLSKITEGLAKLLETVEVLATSQGPNNAKALQAIVRLGKDLQKGLQEAVERAKENETTAQDVAGYVKSMVDAQALAFAKLKEASDELKEASLQKEEAMSQLGDWQLIERRTEQVERAEAKMDQREIDLQTREDLLRQGEVNLAATTAEARAQGEQQRQSGLALEERSLELRHRENKLSVDEAKCQAEQSRLSNLERLLGERLQALQDREGQVIEREKTLLQETRLGSDEFRKIHDQLGSIRDEIGSVTREVKITRHAVAPEEGAAIMTKLDGMDGQLAGQMQSAQENHASLVAQIDAIRAWETNHLHDMASRREKEHAEHQEQAKGVADELNALDQKVCDKLTALNQRIGEELGTLGPKIAGYIAQAEDRQSSLGASLAEKTGEKIGAMASDITSFMSESEERQSRALSSNAEDLGDKLRAHGLEVEQRQLGAMASHTETLKSLLETQVSYLKVMQTLGASSKVPEKLDTIIKNLTEVDARLVDDKGSILPRVLPAVEGMYSRQEHTCQELAWNFFSGERGSFVRKITDINKSLLTSAFQADEQGAVLGHVRSSLQEYVRDIMKASIVIDRDVPRRLEGMLSDAKSHVDEEIGNVTGLVRGVSSEITDLTITLRESLPPPAHEGTEQLPSAEQLKKVAADVKNVADKVDMVLLAPGLKRPADTTENVSSPKRPCMGSCPLGTKEANQLAFSRFTDGVCLVLRSIKWQPERESEAVPYNIFQQLMTILRGHNCADGIVEFLGRPGLASKYPSGFCLAGVAYQGWEDDMVSAGNCLCKDIFQHDAPPRCLNIRRLDEKAYGEVSLQWERRA</sequence>
<feature type="coiled-coil region" evidence="1">
    <location>
        <begin position="84"/>
        <end position="131"/>
    </location>
</feature>
<keyword evidence="1" id="KW-0175">Coiled coil</keyword>
<dbReference type="Proteomes" id="UP000294847">
    <property type="component" value="Chromosome 1"/>
</dbReference>
<gene>
    <name evidence="2" type="ORF">PoMZ_10823</name>
</gene>
<name>A0A4P7MYJ7_PYROR</name>
<reference evidence="2 3" key="1">
    <citation type="journal article" date="2019" name="Mol. Biol. Evol.">
        <title>Blast fungal genomes show frequent chromosomal changes, gene gains and losses, and effector gene turnover.</title>
        <authorList>
            <person name="Gomez Luciano L.B."/>
            <person name="Jason Tsai I."/>
            <person name="Chuma I."/>
            <person name="Tosa Y."/>
            <person name="Chen Y.H."/>
            <person name="Li J.Y."/>
            <person name="Li M.Y."/>
            <person name="Jade Lu M.Y."/>
            <person name="Nakayashiki H."/>
            <person name="Li W.H."/>
        </authorList>
    </citation>
    <scope>NUCLEOTIDE SEQUENCE [LARGE SCALE GENOMIC DNA]</scope>
    <source>
        <strain evidence="2">MZ5-1-6</strain>
    </source>
</reference>
<evidence type="ECO:0000256" key="1">
    <source>
        <dbReference type="SAM" id="Coils"/>
    </source>
</evidence>
<evidence type="ECO:0000313" key="3">
    <source>
        <dbReference type="Proteomes" id="UP000294847"/>
    </source>
</evidence>
<protein>
    <submittedName>
        <fullName evidence="2">Uncharacterized protein</fullName>
    </submittedName>
</protein>
<proteinExistence type="predicted"/>
<organism evidence="2 3">
    <name type="scientific">Pyricularia oryzae</name>
    <name type="common">Rice blast fungus</name>
    <name type="synonym">Magnaporthe oryzae</name>
    <dbReference type="NCBI Taxonomy" id="318829"/>
    <lineage>
        <taxon>Eukaryota</taxon>
        <taxon>Fungi</taxon>
        <taxon>Dikarya</taxon>
        <taxon>Ascomycota</taxon>
        <taxon>Pezizomycotina</taxon>
        <taxon>Sordariomycetes</taxon>
        <taxon>Sordariomycetidae</taxon>
        <taxon>Magnaporthales</taxon>
        <taxon>Pyriculariaceae</taxon>
        <taxon>Pyricularia</taxon>
    </lineage>
</organism>
<dbReference type="AlphaFoldDB" id="A0A4P7MYJ7"/>
<evidence type="ECO:0000313" key="2">
    <source>
        <dbReference type="EMBL" id="QBZ55107.1"/>
    </source>
</evidence>